<name>A0A0F9FLP0_9ZZZZ</name>
<evidence type="ECO:0000313" key="1">
    <source>
        <dbReference type="EMBL" id="KKL58210.1"/>
    </source>
</evidence>
<reference evidence="1" key="1">
    <citation type="journal article" date="2015" name="Nature">
        <title>Complex archaea that bridge the gap between prokaryotes and eukaryotes.</title>
        <authorList>
            <person name="Spang A."/>
            <person name="Saw J.H."/>
            <person name="Jorgensen S.L."/>
            <person name="Zaremba-Niedzwiedzka K."/>
            <person name="Martijn J."/>
            <person name="Lind A.E."/>
            <person name="van Eijk R."/>
            <person name="Schleper C."/>
            <person name="Guy L."/>
            <person name="Ettema T.J."/>
        </authorList>
    </citation>
    <scope>NUCLEOTIDE SEQUENCE</scope>
</reference>
<protein>
    <submittedName>
        <fullName evidence="1">Uncharacterized protein</fullName>
    </submittedName>
</protein>
<comment type="caution">
    <text evidence="1">The sequence shown here is derived from an EMBL/GenBank/DDBJ whole genome shotgun (WGS) entry which is preliminary data.</text>
</comment>
<dbReference type="EMBL" id="LAZR01029903">
    <property type="protein sequence ID" value="KKL58210.1"/>
    <property type="molecule type" value="Genomic_DNA"/>
</dbReference>
<proteinExistence type="predicted"/>
<organism evidence="1">
    <name type="scientific">marine sediment metagenome</name>
    <dbReference type="NCBI Taxonomy" id="412755"/>
    <lineage>
        <taxon>unclassified sequences</taxon>
        <taxon>metagenomes</taxon>
        <taxon>ecological metagenomes</taxon>
    </lineage>
</organism>
<gene>
    <name evidence="1" type="ORF">LCGC14_2227680</name>
</gene>
<sequence>MNYRNLFPKEYLAAEDIGDKDVTLTISRLKQDKLRTEHGTETKWCIYFEEMEARVKKDKSAINKRLVANVTNARSIAKQYGPETDDWTGKQITLYRTQCMAFGEMVDCIRIREPQKKDR</sequence>
<dbReference type="AlphaFoldDB" id="A0A0F9FLP0"/>
<accession>A0A0F9FLP0</accession>